<feature type="transmembrane region" description="Helical" evidence="3">
    <location>
        <begin position="1554"/>
        <end position="1574"/>
    </location>
</feature>
<feature type="transmembrane region" description="Helical" evidence="3">
    <location>
        <begin position="1247"/>
        <end position="1268"/>
    </location>
</feature>
<keyword evidence="5" id="KW-1185">Reference proteome</keyword>
<evidence type="ECO:0000313" key="5">
    <source>
        <dbReference type="Proteomes" id="UP000305517"/>
    </source>
</evidence>
<gene>
    <name evidence="4" type="ORF">FDY95_11115</name>
</gene>
<feature type="transmembrane region" description="Helical" evidence="3">
    <location>
        <begin position="1581"/>
        <end position="1599"/>
    </location>
</feature>
<feature type="transmembrane region" description="Helical" evidence="3">
    <location>
        <begin position="762"/>
        <end position="780"/>
    </location>
</feature>
<feature type="transmembrane region" description="Helical" evidence="3">
    <location>
        <begin position="984"/>
        <end position="1010"/>
    </location>
</feature>
<feature type="transmembrane region" description="Helical" evidence="3">
    <location>
        <begin position="1016"/>
        <end position="1035"/>
    </location>
</feature>
<feature type="transmembrane region" description="Helical" evidence="3">
    <location>
        <begin position="734"/>
        <end position="756"/>
    </location>
</feature>
<feature type="transmembrane region" description="Helical" evidence="3">
    <location>
        <begin position="1453"/>
        <end position="1475"/>
    </location>
</feature>
<feature type="transmembrane region" description="Helical" evidence="3">
    <location>
        <begin position="547"/>
        <end position="571"/>
    </location>
</feature>
<keyword evidence="3" id="KW-1133">Transmembrane helix</keyword>
<dbReference type="OrthoDB" id="861561at2"/>
<feature type="transmembrane region" description="Helical" evidence="3">
    <location>
        <begin position="945"/>
        <end position="963"/>
    </location>
</feature>
<dbReference type="PRINTS" id="PR01217">
    <property type="entry name" value="PRICHEXTENSN"/>
</dbReference>
<feature type="transmembrane region" description="Helical" evidence="3">
    <location>
        <begin position="583"/>
        <end position="600"/>
    </location>
</feature>
<feature type="transmembrane region" description="Helical" evidence="3">
    <location>
        <begin position="444"/>
        <end position="462"/>
    </location>
</feature>
<feature type="transmembrane region" description="Helical" evidence="3">
    <location>
        <begin position="497"/>
        <end position="515"/>
    </location>
</feature>
<feature type="transmembrane region" description="Helical" evidence="3">
    <location>
        <begin position="1100"/>
        <end position="1117"/>
    </location>
</feature>
<feature type="transmembrane region" description="Helical" evidence="3">
    <location>
        <begin position="256"/>
        <end position="276"/>
    </location>
</feature>
<accession>A0A5R8WR06</accession>
<feature type="transmembrane region" description="Helical" evidence="3">
    <location>
        <begin position="229"/>
        <end position="249"/>
    </location>
</feature>
<feature type="transmembrane region" description="Helical" evidence="3">
    <location>
        <begin position="1605"/>
        <end position="1625"/>
    </location>
</feature>
<keyword evidence="3" id="KW-0812">Transmembrane</keyword>
<feature type="compositionally biased region" description="Pro residues" evidence="2">
    <location>
        <begin position="79"/>
        <end position="97"/>
    </location>
</feature>
<reference evidence="4 5" key="1">
    <citation type="submission" date="2019-05" db="EMBL/GenBank/DDBJ databases">
        <title>Hymenobacter edaphi sp. nov., isolated from abandoned arsenic-contaminated farmland soil.</title>
        <authorList>
            <person name="Nie L."/>
        </authorList>
    </citation>
    <scope>NUCLEOTIDE SEQUENCE [LARGE SCALE GENOMIC DNA]</scope>
    <source>
        <strain evidence="4 5">1-3-3-8</strain>
    </source>
</reference>
<feature type="coiled-coil region" evidence="1">
    <location>
        <begin position="17"/>
        <end position="58"/>
    </location>
</feature>
<feature type="transmembrane region" description="Helical" evidence="3">
    <location>
        <begin position="1423"/>
        <end position="1441"/>
    </location>
</feature>
<dbReference type="RefSeq" id="WP_138077756.1">
    <property type="nucleotide sequence ID" value="NZ_VAJM01000004.1"/>
</dbReference>
<comment type="caution">
    <text evidence="4">The sequence shown here is derived from an EMBL/GenBank/DDBJ whole genome shotgun (WGS) entry which is preliminary data.</text>
</comment>
<feature type="transmembrane region" description="Helical" evidence="3">
    <location>
        <begin position="414"/>
        <end position="432"/>
    </location>
</feature>
<feature type="transmembrane region" description="Helical" evidence="3">
    <location>
        <begin position="1530"/>
        <end position="1548"/>
    </location>
</feature>
<dbReference type="Proteomes" id="UP000305517">
    <property type="component" value="Unassembled WGS sequence"/>
</dbReference>
<feature type="transmembrane region" description="Helical" evidence="3">
    <location>
        <begin position="679"/>
        <end position="697"/>
    </location>
</feature>
<feature type="transmembrane region" description="Helical" evidence="3">
    <location>
        <begin position="288"/>
        <end position="310"/>
    </location>
</feature>
<feature type="transmembrane region" description="Helical" evidence="3">
    <location>
        <begin position="1169"/>
        <end position="1186"/>
    </location>
</feature>
<dbReference type="Pfam" id="PF10101">
    <property type="entry name" value="DUF2339"/>
    <property type="match status" value="1"/>
</dbReference>
<evidence type="ECO:0000313" key="4">
    <source>
        <dbReference type="EMBL" id="TLM93169.1"/>
    </source>
</evidence>
<feature type="transmembrane region" description="Helical" evidence="3">
    <location>
        <begin position="621"/>
        <end position="642"/>
    </location>
</feature>
<feature type="transmembrane region" description="Helical" evidence="3">
    <location>
        <begin position="1481"/>
        <end position="1502"/>
    </location>
</feature>
<organism evidence="4 5">
    <name type="scientific">Hymenobacter jeollabukensis</name>
    <dbReference type="NCBI Taxonomy" id="2025313"/>
    <lineage>
        <taxon>Bacteria</taxon>
        <taxon>Pseudomonadati</taxon>
        <taxon>Bacteroidota</taxon>
        <taxon>Cytophagia</taxon>
        <taxon>Cytophagales</taxon>
        <taxon>Hymenobacteraceae</taxon>
        <taxon>Hymenobacter</taxon>
    </lineage>
</organism>
<feature type="transmembrane region" description="Helical" evidence="3">
    <location>
        <begin position="1192"/>
        <end position="1208"/>
    </location>
</feature>
<feature type="transmembrane region" description="Helical" evidence="3">
    <location>
        <begin position="1215"/>
        <end position="1235"/>
    </location>
</feature>
<feature type="transmembrane region" description="Helical" evidence="3">
    <location>
        <begin position="1374"/>
        <end position="1393"/>
    </location>
</feature>
<feature type="region of interest" description="Disordered" evidence="2">
    <location>
        <begin position="131"/>
        <end position="213"/>
    </location>
</feature>
<feature type="transmembrane region" description="Helical" evidence="3">
    <location>
        <begin position="801"/>
        <end position="825"/>
    </location>
</feature>
<feature type="transmembrane region" description="Helical" evidence="3">
    <location>
        <begin position="703"/>
        <end position="722"/>
    </location>
</feature>
<evidence type="ECO:0000256" key="3">
    <source>
        <dbReference type="SAM" id="Phobius"/>
    </source>
</evidence>
<feature type="transmembrane region" description="Helical" evidence="3">
    <location>
        <begin position="521"/>
        <end position="540"/>
    </location>
</feature>
<evidence type="ECO:0000256" key="2">
    <source>
        <dbReference type="SAM" id="MobiDB-lite"/>
    </source>
</evidence>
<keyword evidence="1" id="KW-0175">Coiled coil</keyword>
<feature type="transmembrane region" description="Helical" evidence="3">
    <location>
        <begin position="1129"/>
        <end position="1148"/>
    </location>
</feature>
<feature type="transmembrane region" description="Helical" evidence="3">
    <location>
        <begin position="386"/>
        <end position="402"/>
    </location>
</feature>
<feature type="transmembrane region" description="Helical" evidence="3">
    <location>
        <begin position="1337"/>
        <end position="1354"/>
    </location>
</feature>
<feature type="compositionally biased region" description="Low complexity" evidence="2">
    <location>
        <begin position="98"/>
        <end position="107"/>
    </location>
</feature>
<sequence>MGAFLLILLSVALVVVLLRLQQRIQDTEADLASQRADQQRLHQQLELLTREVHQLRQRPAAPPTTPVAAAPVVAPPAPAPVPRPAPAPAPVASPPPVSVTTPASAAAPPAPVAPPAAPAPVAPLPPVAAPAPPPVAPPPPAAPAPPTTPPTPPPAVPAPPVAAPPAPQPTPAPEPVPAAQPQPAPALPAPVPPTPRPVPQPVLRPKPVAPQPAEPSWWDRMSAVVLENWTGILGAVVLVTGVGFLGVYTALKLAPVYRFLLINLFAGSLLGGYYYLRTKPFAAQLAVWLQSSAAAIFLFTCVGAVSIPGLRWVEGPLGYLLLFAGAAANLWLAWNSSREAVSSLHGILSLVALAVLPPTLLTLGAAAAVTAFAIAITYRQRWRHQLLLSIVSFFAFHLYWHGQLTPPMAAGLRLGAMALVLLVGLAAAVVQYRKVYANGRFDALLFAAHVLNWTCLGINLYLYSTGSVWKTIPLGLGAITTFWVARQARRLGIQWLFQTDTVISLILALATALSLQGWHATVSVILVFMLLETLLVAFIMARQEESLVFQIASVGALLAGGGLLLVNLLQLPAYSATGLHRNALLLFLAAAAGAAYFHLARTLPLLTADTASPLRRELYRSFGGLVGGLYVGAAALVLRALFGTAQPPVLGLIGASTAAAAAVLALSQWLRNGAPWFRQLHLLAAQLLLTVAVLGLHELGLGWPATLLILYAETLAAALLLIRRAEARVPQMLTAAALLTGLLLLLVSLFALPLPVLTAAQLYRRAGSLLLAALLGAAFFRLGHRTRSASFDSDTDPLSGLGTWAGALIGLHYTGLLLVLAQAFFGPAPTSIPALLAATVAAAGCATGVSLWLRGGAEWLRQLHLLAAQALLAVAVLGLHELGLSWPTTLLILYAETLAATLLLARRAEARVPQVLAITAQLTGLILLLLGVSELLQPNLAAAQLYRRAAGLLLAAVLGAAFFRLTSATRQAETPPPAEGGLAFWAGPSVGVLIGLHYTGLLLVLAQSFFGPTPTSIPGLLLGTVAAAACAFGVSQWLRGTAEWLRQLHVLIGQSLLMLAALGLHELGLSWPATALLLYLETLLMTLLLALRREWPLYRVLLYATLLLALGLVPAVSRIDSLLVISPNLRALLLLTAAVATAAAQALLARRDAPAYDALPLAYDPTYRLRLLGLVAGLLPLAAAALVYQQGWAAWAAVLVGAGMLALRRTVAVPGLWLGVLLSSSGFGLLQWHHAAEHQVLQVGPRLLYLLPTALLPLAGLAASWWAARARHVRWPWLYLLGLHLGATAWLAFHFRSDAAPVLLWTLLAAATFAAARWLQTGAAAEAQQRAGQPARYVLHLGYVLLGAALLYHLGPVLGSRELLLGWPARRFTAAALLALMGTVSLLPAPAAATQRSWRLLHPWLPELTLLLAGFTLHWETRVIWHAPLEVLLALLLAAAAPRLPLRLRRLGLYALPLYWLAAATAAYVTLRYLHPGAWLAAPWLTTTGAVALLFALAAVLLRRVPVTKGLQWPPGLQGLAQLGRLRFRWLVPLLLYPAFGVLTLLLLQSFDRSVLTVLLMLEVVGVFVSSLLLRRRDLRYVALAGIGVCMVRLVFFDLSQRGTITQAVVFIFMGLLLLGMNALYARFKGRFADSAEVTPEDFVPDDPDAALTP</sequence>
<name>A0A5R8WR06_9BACT</name>
<feature type="transmembrane region" description="Helical" evidence="3">
    <location>
        <begin position="1275"/>
        <end position="1293"/>
    </location>
</feature>
<feature type="transmembrane region" description="Helical" evidence="3">
    <location>
        <begin position="317"/>
        <end position="334"/>
    </location>
</feature>
<feature type="transmembrane region" description="Helical" evidence="3">
    <location>
        <begin position="346"/>
        <end position="374"/>
    </location>
</feature>
<feature type="region of interest" description="Disordered" evidence="2">
    <location>
        <begin position="79"/>
        <end position="118"/>
    </location>
</feature>
<dbReference type="EMBL" id="VAJM01000004">
    <property type="protein sequence ID" value="TLM93169.1"/>
    <property type="molecule type" value="Genomic_DNA"/>
</dbReference>
<feature type="transmembrane region" description="Helical" evidence="3">
    <location>
        <begin position="1299"/>
        <end position="1316"/>
    </location>
</feature>
<dbReference type="InterPro" id="IPR019286">
    <property type="entry name" value="DUF2339_TM"/>
</dbReference>
<proteinExistence type="predicted"/>
<evidence type="ECO:0000256" key="1">
    <source>
        <dbReference type="SAM" id="Coils"/>
    </source>
</evidence>
<feature type="transmembrane region" description="Helical" evidence="3">
    <location>
        <begin position="1400"/>
        <end position="1417"/>
    </location>
</feature>
<feature type="transmembrane region" description="Helical" evidence="3">
    <location>
        <begin position="912"/>
        <end position="933"/>
    </location>
</feature>
<feature type="transmembrane region" description="Helical" evidence="3">
    <location>
        <begin position="468"/>
        <end position="485"/>
    </location>
</feature>
<feature type="compositionally biased region" description="Pro residues" evidence="2">
    <location>
        <begin position="108"/>
        <end position="118"/>
    </location>
</feature>
<feature type="transmembrane region" description="Helical" evidence="3">
    <location>
        <begin position="1071"/>
        <end position="1091"/>
    </location>
</feature>
<protein>
    <submittedName>
        <fullName evidence="4">DUF2339 domain-containing protein</fullName>
    </submittedName>
</protein>
<feature type="transmembrane region" description="Helical" evidence="3">
    <location>
        <begin position="648"/>
        <end position="667"/>
    </location>
</feature>
<feature type="transmembrane region" description="Helical" evidence="3">
    <location>
        <begin position="831"/>
        <end position="851"/>
    </location>
</feature>
<keyword evidence="3" id="KW-0472">Membrane</keyword>